<dbReference type="AlphaFoldDB" id="A0A542DG48"/>
<feature type="transmembrane region" description="Helical" evidence="1">
    <location>
        <begin position="127"/>
        <end position="154"/>
    </location>
</feature>
<feature type="transmembrane region" description="Helical" evidence="1">
    <location>
        <begin position="37"/>
        <end position="56"/>
    </location>
</feature>
<dbReference type="Pfam" id="PF07690">
    <property type="entry name" value="MFS_1"/>
    <property type="match status" value="1"/>
</dbReference>
<feature type="transmembrane region" description="Helical" evidence="1">
    <location>
        <begin position="387"/>
        <end position="410"/>
    </location>
</feature>
<evidence type="ECO:0000313" key="2">
    <source>
        <dbReference type="EMBL" id="TQJ02022.1"/>
    </source>
</evidence>
<feature type="transmembrane region" description="Helical" evidence="1">
    <location>
        <begin position="262"/>
        <end position="285"/>
    </location>
</feature>
<feature type="transmembrane region" description="Helical" evidence="1">
    <location>
        <begin position="326"/>
        <end position="344"/>
    </location>
</feature>
<dbReference type="EMBL" id="VFML01000001">
    <property type="protein sequence ID" value="TQJ02022.1"/>
    <property type="molecule type" value="Genomic_DNA"/>
</dbReference>
<feature type="transmembrane region" description="Helical" evidence="1">
    <location>
        <begin position="350"/>
        <end position="375"/>
    </location>
</feature>
<feature type="transmembrane region" description="Helical" evidence="1">
    <location>
        <begin position="291"/>
        <end position="314"/>
    </location>
</feature>
<dbReference type="PANTHER" id="PTHR11360">
    <property type="entry name" value="MONOCARBOXYLATE TRANSPORTER"/>
    <property type="match status" value="1"/>
</dbReference>
<proteinExistence type="predicted"/>
<dbReference type="InterPro" id="IPR050327">
    <property type="entry name" value="Proton-linked_MCT"/>
</dbReference>
<keyword evidence="1" id="KW-0812">Transmembrane</keyword>
<dbReference type="RefSeq" id="WP_141996805.1">
    <property type="nucleotide sequence ID" value="NZ_VFML01000001.1"/>
</dbReference>
<keyword evidence="1" id="KW-0472">Membrane</keyword>
<sequence length="451" mass="46734">MRGSSSPSVPHEVRDFYGRRHRVGVSDRELLGKSRRWMLWAAWAAMLVASLGQYGYGALVPVLGDRHGWTVTHALSVLAIWTCCQSLTVYPVARLRHRLRLAPVVPMAAGAVLTANGLITLGASGGFLVAVLSHAVLGGLGAGLIYGTALGVVAKWYPERPARTSFVSGAFAYGSIPFLVVAGWLVGAGGVDLLLVLSGTAVLLVAGAAAAVLRDPPDGWWPAHIDPRLWAVDKSVNPGLRNNKPAVRRYTPREVLRTRVSALLYLAVACTASVSLFDLAYLALLATRDHAGLPIAAAAVGALAGASGLARLAAGWAGERLGRARLVRRALAAGAVAQLVLLFAGLHGLWWLLLAGAFVAGASAGTCYAVLPGLAEAHFGEHPGLPIFSLFYGAKASGGLVGIGLAMIFADPVGPTLAFPIVAVLSLAGAALVRTLRRPGMPTLLPPSPAG</sequence>
<feature type="transmembrane region" description="Helical" evidence="1">
    <location>
        <begin position="416"/>
        <end position="436"/>
    </location>
</feature>
<keyword evidence="1" id="KW-1133">Transmembrane helix</keyword>
<feature type="transmembrane region" description="Helical" evidence="1">
    <location>
        <begin position="193"/>
        <end position="213"/>
    </location>
</feature>
<reference evidence="2 3" key="1">
    <citation type="submission" date="2019-06" db="EMBL/GenBank/DDBJ databases">
        <title>Sequencing the genomes of 1000 actinobacteria strains.</title>
        <authorList>
            <person name="Klenk H.-P."/>
        </authorList>
    </citation>
    <scope>NUCLEOTIDE SEQUENCE [LARGE SCALE GENOMIC DNA]</scope>
    <source>
        <strain evidence="2 3">DSM 45679</strain>
    </source>
</reference>
<feature type="transmembrane region" description="Helical" evidence="1">
    <location>
        <begin position="68"/>
        <end position="89"/>
    </location>
</feature>
<keyword evidence="3" id="KW-1185">Reference proteome</keyword>
<comment type="caution">
    <text evidence="2">The sequence shown here is derived from an EMBL/GenBank/DDBJ whole genome shotgun (WGS) entry which is preliminary data.</text>
</comment>
<evidence type="ECO:0000256" key="1">
    <source>
        <dbReference type="SAM" id="Phobius"/>
    </source>
</evidence>
<protein>
    <submittedName>
        <fullName evidence="2">MFS transporter</fullName>
    </submittedName>
</protein>
<dbReference type="InterPro" id="IPR011701">
    <property type="entry name" value="MFS"/>
</dbReference>
<dbReference type="GO" id="GO:0022857">
    <property type="term" value="F:transmembrane transporter activity"/>
    <property type="evidence" value="ECO:0007669"/>
    <property type="project" value="InterPro"/>
</dbReference>
<organism evidence="2 3">
    <name type="scientific">Amycolatopsis cihanbeyliensis</name>
    <dbReference type="NCBI Taxonomy" id="1128664"/>
    <lineage>
        <taxon>Bacteria</taxon>
        <taxon>Bacillati</taxon>
        <taxon>Actinomycetota</taxon>
        <taxon>Actinomycetes</taxon>
        <taxon>Pseudonocardiales</taxon>
        <taxon>Pseudonocardiaceae</taxon>
        <taxon>Amycolatopsis</taxon>
    </lineage>
</organism>
<dbReference type="SUPFAM" id="SSF103473">
    <property type="entry name" value="MFS general substrate transporter"/>
    <property type="match status" value="1"/>
</dbReference>
<dbReference type="OrthoDB" id="3283589at2"/>
<dbReference type="InterPro" id="IPR003842">
    <property type="entry name" value="Vacuolating_cytotoxin"/>
</dbReference>
<feature type="transmembrane region" description="Helical" evidence="1">
    <location>
        <begin position="101"/>
        <end position="121"/>
    </location>
</feature>
<name>A0A542DG48_AMYCI</name>
<dbReference type="PRINTS" id="PR01656">
    <property type="entry name" value="VACCYTOTOXIN"/>
</dbReference>
<gene>
    <name evidence="2" type="ORF">FB471_1739</name>
</gene>
<dbReference type="PANTHER" id="PTHR11360:SF304">
    <property type="entry name" value="MFS DOMAIN-CONTAINING PROTEIN"/>
    <property type="match status" value="1"/>
</dbReference>
<dbReference type="GO" id="GO:0005576">
    <property type="term" value="C:extracellular region"/>
    <property type="evidence" value="ECO:0007669"/>
    <property type="project" value="InterPro"/>
</dbReference>
<evidence type="ECO:0000313" key="3">
    <source>
        <dbReference type="Proteomes" id="UP000320876"/>
    </source>
</evidence>
<dbReference type="Gene3D" id="1.20.1250.20">
    <property type="entry name" value="MFS general substrate transporter like domains"/>
    <property type="match status" value="2"/>
</dbReference>
<accession>A0A542DG48</accession>
<dbReference type="Proteomes" id="UP000320876">
    <property type="component" value="Unassembled WGS sequence"/>
</dbReference>
<feature type="transmembrane region" description="Helical" evidence="1">
    <location>
        <begin position="166"/>
        <end position="187"/>
    </location>
</feature>
<dbReference type="InterPro" id="IPR036259">
    <property type="entry name" value="MFS_trans_sf"/>
</dbReference>